<keyword evidence="3" id="KW-0129">CBS domain</keyword>
<dbReference type="RefSeq" id="WP_380788325.1">
    <property type="nucleotide sequence ID" value="NZ_JBHTKR010000001.1"/>
</dbReference>
<keyword evidence="1" id="KW-0547">Nucleotide-binding</keyword>
<keyword evidence="7" id="KW-1185">Reference proteome</keyword>
<evidence type="ECO:0000313" key="7">
    <source>
        <dbReference type="Proteomes" id="UP001597151"/>
    </source>
</evidence>
<dbReference type="SUPFAM" id="SSF52540">
    <property type="entry name" value="P-loop containing nucleoside triphosphate hydrolases"/>
    <property type="match status" value="1"/>
</dbReference>
<organism evidence="6 7">
    <name type="scientific">Seohaeicola saemankumensis</name>
    <dbReference type="NCBI Taxonomy" id="481181"/>
    <lineage>
        <taxon>Bacteria</taxon>
        <taxon>Pseudomonadati</taxon>
        <taxon>Pseudomonadota</taxon>
        <taxon>Alphaproteobacteria</taxon>
        <taxon>Rhodobacterales</taxon>
        <taxon>Roseobacteraceae</taxon>
        <taxon>Seohaeicola</taxon>
    </lineage>
</organism>
<gene>
    <name evidence="6" type="primary">choV</name>
    <name evidence="6" type="ORF">ACFQ3C_01005</name>
</gene>
<protein>
    <submittedName>
        <fullName evidence="6">Choline ABC transporter ATP-binding protein</fullName>
    </submittedName>
</protein>
<comment type="caution">
    <text evidence="6">The sequence shown here is derived from an EMBL/GenBank/DDBJ whole genome shotgun (WGS) entry which is preliminary data.</text>
</comment>
<dbReference type="PANTHER" id="PTHR43869:SF1">
    <property type="entry name" value="GLYCINE BETAINE_PROLINE BETAINE TRANSPORT SYSTEM ATP-BINDING PROTEIN PROV"/>
    <property type="match status" value="1"/>
</dbReference>
<dbReference type="NCBIfam" id="TIGR03415">
    <property type="entry name" value="ABC_choXWV_ATP"/>
    <property type="match status" value="1"/>
</dbReference>
<evidence type="ECO:0000313" key="6">
    <source>
        <dbReference type="EMBL" id="MFD1193245.1"/>
    </source>
</evidence>
<reference evidence="7" key="1">
    <citation type="journal article" date="2019" name="Int. J. Syst. Evol. Microbiol.">
        <title>The Global Catalogue of Microorganisms (GCM) 10K type strain sequencing project: providing services to taxonomists for standard genome sequencing and annotation.</title>
        <authorList>
            <consortium name="The Broad Institute Genomics Platform"/>
            <consortium name="The Broad Institute Genome Sequencing Center for Infectious Disease"/>
            <person name="Wu L."/>
            <person name="Ma J."/>
        </authorList>
    </citation>
    <scope>NUCLEOTIDE SEQUENCE [LARGE SCALE GENOMIC DNA]</scope>
    <source>
        <strain evidence="7">CCUG 55328</strain>
    </source>
</reference>
<dbReference type="PANTHER" id="PTHR43869">
    <property type="entry name" value="GLYCINE BETAINE/PROLINE BETAINE TRANSPORT SYSTEM ATP-BINDING PROTEIN PROV"/>
    <property type="match status" value="1"/>
</dbReference>
<evidence type="ECO:0000256" key="3">
    <source>
        <dbReference type="PROSITE-ProRule" id="PRU00703"/>
    </source>
</evidence>
<dbReference type="PROSITE" id="PS00211">
    <property type="entry name" value="ABC_TRANSPORTER_1"/>
    <property type="match status" value="1"/>
</dbReference>
<dbReference type="InterPro" id="IPR051921">
    <property type="entry name" value="ABC_osmolyte_uptake_ATP-bind"/>
</dbReference>
<dbReference type="InterPro" id="IPR017871">
    <property type="entry name" value="ABC_transporter-like_CS"/>
</dbReference>
<dbReference type="SUPFAM" id="SSF54631">
    <property type="entry name" value="CBS-domain pair"/>
    <property type="match status" value="1"/>
</dbReference>
<dbReference type="EMBL" id="JBHTKR010000001">
    <property type="protein sequence ID" value="MFD1193245.1"/>
    <property type="molecule type" value="Genomic_DNA"/>
</dbReference>
<evidence type="ECO:0000259" key="5">
    <source>
        <dbReference type="PROSITE" id="PS51371"/>
    </source>
</evidence>
<dbReference type="InterPro" id="IPR022473">
    <property type="entry name" value="ABC_trnsptr_Choline_ATP-bd"/>
</dbReference>
<keyword evidence="2 6" id="KW-0067">ATP-binding</keyword>
<dbReference type="PROSITE" id="PS51371">
    <property type="entry name" value="CBS"/>
    <property type="match status" value="1"/>
</dbReference>
<feature type="domain" description="ABC transporter" evidence="4">
    <location>
        <begin position="15"/>
        <end position="279"/>
    </location>
</feature>
<evidence type="ECO:0000256" key="1">
    <source>
        <dbReference type="ARBA" id="ARBA00022741"/>
    </source>
</evidence>
<dbReference type="InterPro" id="IPR003439">
    <property type="entry name" value="ABC_transporter-like_ATP-bd"/>
</dbReference>
<dbReference type="SMART" id="SM00382">
    <property type="entry name" value="AAA"/>
    <property type="match status" value="1"/>
</dbReference>
<dbReference type="InterPro" id="IPR027417">
    <property type="entry name" value="P-loop_NTPase"/>
</dbReference>
<dbReference type="InterPro" id="IPR003593">
    <property type="entry name" value="AAA+_ATPase"/>
</dbReference>
<dbReference type="GO" id="GO:0005524">
    <property type="term" value="F:ATP binding"/>
    <property type="evidence" value="ECO:0007669"/>
    <property type="project" value="UniProtKB-KW"/>
</dbReference>
<dbReference type="InterPro" id="IPR000644">
    <property type="entry name" value="CBS_dom"/>
</dbReference>
<evidence type="ECO:0000256" key="2">
    <source>
        <dbReference type="ARBA" id="ARBA00022840"/>
    </source>
</evidence>
<dbReference type="PROSITE" id="PS50893">
    <property type="entry name" value="ABC_TRANSPORTER_2"/>
    <property type="match status" value="1"/>
</dbReference>
<proteinExistence type="predicted"/>
<dbReference type="Gene3D" id="3.40.50.300">
    <property type="entry name" value="P-loop containing nucleotide triphosphate hydrolases"/>
    <property type="match status" value="1"/>
</dbReference>
<accession>A0ABW3T832</accession>
<name>A0ABW3T832_9RHOB</name>
<sequence>MTRISAPKDTAGIAVRFDNVSIVFGDQPERALPLMDEGRSRAEIQQETGQVLGVHDCSLDVAEGEILVLMGLSGSGKSTLLRAVNGLNPVCRGAAHVCDGNALVDVTHADPATLRRIRLHRVAMVFQQFGLLPWRSVRENVGLGLELAGMSRAERHDRVDVQLELVNLTQWAERRVGELSGGMQQRVGLARAFATEAPILLMDEPFSALDPLIRAKLQDELLEVQATLKRTIVFVSHDLDEAFKLGNRIAIMEGGRIVQCGTPQEIFTTPATPYVAEFVAHMNPLAVLRAEDVMQPTAQGLAGPTLLPSTPLRDVMQALQQAGDAPLGVVDARGHPLGRITRADVLAGLLDPRATSHRPD</sequence>
<evidence type="ECO:0000259" key="4">
    <source>
        <dbReference type="PROSITE" id="PS50893"/>
    </source>
</evidence>
<dbReference type="Proteomes" id="UP001597151">
    <property type="component" value="Unassembled WGS sequence"/>
</dbReference>
<dbReference type="Pfam" id="PF00005">
    <property type="entry name" value="ABC_tran"/>
    <property type="match status" value="1"/>
</dbReference>
<dbReference type="InterPro" id="IPR046342">
    <property type="entry name" value="CBS_dom_sf"/>
</dbReference>
<feature type="domain" description="CBS" evidence="5">
    <location>
        <begin position="294"/>
        <end position="355"/>
    </location>
</feature>